<evidence type="ECO:0000313" key="1">
    <source>
        <dbReference type="EMBL" id="KFJ00013.1"/>
    </source>
</evidence>
<gene>
    <name evidence="1" type="ORF">BSTEL_1063</name>
</gene>
<dbReference type="Gene3D" id="3.40.1000.10">
    <property type="entry name" value="Mog1/PsbP, alpha/beta/alpha sandwich"/>
    <property type="match status" value="1"/>
</dbReference>
<protein>
    <submittedName>
        <fullName evidence="1">Uncharacterized protein</fullName>
    </submittedName>
</protein>
<comment type="caution">
    <text evidence="1">The sequence shown here is derived from an EMBL/GenBank/DDBJ whole genome shotgun (WGS) entry which is preliminary data.</text>
</comment>
<dbReference type="STRING" id="762211.BSTEL_1063"/>
<proteinExistence type="predicted"/>
<keyword evidence="2" id="KW-1185">Reference proteome</keyword>
<sequence length="154" mass="17333">MATFPNELIPDVPHFDFDIPDGWSVFHPEYHLFGLIDRRQEGFSPNIVVRWDRRDAGFTVKQAHAELMRYVDSLGDGKVIADDQGRNHDGEDWAVAEYVYTHQRIGRLAGVAASRLVDRGSVVDVVTFIATATGPTTMDDLKRIHAIIESVTVR</sequence>
<name>A0A087DWW2_9BIFI</name>
<evidence type="ECO:0000313" key="2">
    <source>
        <dbReference type="Proteomes" id="UP000029004"/>
    </source>
</evidence>
<dbReference type="EMBL" id="JGZP01000005">
    <property type="protein sequence ID" value="KFJ00013.1"/>
    <property type="molecule type" value="Genomic_DNA"/>
</dbReference>
<dbReference type="OrthoDB" id="3243231at2"/>
<dbReference type="Proteomes" id="UP000029004">
    <property type="component" value="Unassembled WGS sequence"/>
</dbReference>
<accession>A0A087DWW2</accession>
<dbReference type="eggNOG" id="ENOG502ZVFF">
    <property type="taxonomic scope" value="Bacteria"/>
</dbReference>
<organism evidence="1 2">
    <name type="scientific">Bifidobacterium stellenboschense</name>
    <dbReference type="NCBI Taxonomy" id="762211"/>
    <lineage>
        <taxon>Bacteria</taxon>
        <taxon>Bacillati</taxon>
        <taxon>Actinomycetota</taxon>
        <taxon>Actinomycetes</taxon>
        <taxon>Bifidobacteriales</taxon>
        <taxon>Bifidobacteriaceae</taxon>
        <taxon>Bifidobacterium</taxon>
    </lineage>
</organism>
<reference evidence="1 2" key="1">
    <citation type="submission" date="2014-03" db="EMBL/GenBank/DDBJ databases">
        <title>Genomics of Bifidobacteria.</title>
        <authorList>
            <person name="Ventura M."/>
            <person name="Milani C."/>
            <person name="Lugli G.A."/>
        </authorList>
    </citation>
    <scope>NUCLEOTIDE SEQUENCE [LARGE SCALE GENOMIC DNA]</scope>
    <source>
        <strain evidence="1 2">DSM 23968</strain>
    </source>
</reference>
<dbReference type="RefSeq" id="WP_034526619.1">
    <property type="nucleotide sequence ID" value="NZ_JGZP01000005.1"/>
</dbReference>
<dbReference type="AlphaFoldDB" id="A0A087DWW2"/>